<dbReference type="RefSeq" id="WP_066658625.1">
    <property type="nucleotide sequence ID" value="NZ_CBCSCL010000001.1"/>
</dbReference>
<organism evidence="3 4">
    <name type="scientific">Bordetella flabilis</name>
    <dbReference type="NCBI Taxonomy" id="463014"/>
    <lineage>
        <taxon>Bacteria</taxon>
        <taxon>Pseudomonadati</taxon>
        <taxon>Pseudomonadota</taxon>
        <taxon>Betaproteobacteria</taxon>
        <taxon>Burkholderiales</taxon>
        <taxon>Alcaligenaceae</taxon>
        <taxon>Bordetella</taxon>
    </lineage>
</organism>
<sequence>MLSKRYAALHFAALCALSAPAVAQAAFPEPGVPVRIVVGFPPGGGADVLARAAAMGVSRTLGTNVIVENRPGASGIIATDYVARAKPDGYTVYIATPGSLTILPSLQKVPYDPARDFAPISLLVTMPNVLVTSPSSGIDSVGDLIARVKSGKDVTYASGGNGTIGQMAAEQFKMMAGVHMRHIPYKGTTPALSDVVSGLVDITFSDPSVRTLVAGGKLKALAVTTATPSGEFPTAPPIAQAGIPGYELTNWYGAIAPAGVPADIVETLNRAFAAAMADPEVGRQLAASGMTATSNTPAQFGELMANERGKWAELIKKAAIRLD</sequence>
<comment type="similarity">
    <text evidence="1">Belongs to the UPF0065 (bug) family.</text>
</comment>
<dbReference type="Gene3D" id="3.40.190.150">
    <property type="entry name" value="Bordetella uptake gene, domain 1"/>
    <property type="match status" value="1"/>
</dbReference>
<name>A0A193GD92_9BORD</name>
<dbReference type="InterPro" id="IPR042100">
    <property type="entry name" value="Bug_dom1"/>
</dbReference>
<dbReference type="PANTHER" id="PTHR42928:SF5">
    <property type="entry name" value="BLR1237 PROTEIN"/>
    <property type="match status" value="1"/>
</dbReference>
<evidence type="ECO:0008006" key="5">
    <source>
        <dbReference type="Google" id="ProtNLM"/>
    </source>
</evidence>
<proteinExistence type="inferred from homology"/>
<accession>A0A193GD92</accession>
<dbReference type="AlphaFoldDB" id="A0A193GD92"/>
<gene>
    <name evidence="3" type="ORF">BAU07_13660</name>
</gene>
<feature type="signal peptide" evidence="2">
    <location>
        <begin position="1"/>
        <end position="25"/>
    </location>
</feature>
<evidence type="ECO:0000313" key="4">
    <source>
        <dbReference type="Proteomes" id="UP000091926"/>
    </source>
</evidence>
<dbReference type="STRING" id="463014.BAU07_13660"/>
<dbReference type="PIRSF" id="PIRSF017082">
    <property type="entry name" value="YflP"/>
    <property type="match status" value="1"/>
</dbReference>
<feature type="chain" id="PRO_5008258838" description="LacI family transcriptional regulator" evidence="2">
    <location>
        <begin position="26"/>
        <end position="323"/>
    </location>
</feature>
<dbReference type="CDD" id="cd13578">
    <property type="entry name" value="PBP2_Bug27"/>
    <property type="match status" value="1"/>
</dbReference>
<reference evidence="3 4" key="1">
    <citation type="submission" date="2016-06" db="EMBL/GenBank/DDBJ databases">
        <title>Complete genome sequences of Bordetella bronchialis and Bordetella flabilis.</title>
        <authorList>
            <person name="LiPuma J.J."/>
            <person name="Spilker T."/>
        </authorList>
    </citation>
    <scope>NUCLEOTIDE SEQUENCE [LARGE SCALE GENOMIC DNA]</scope>
    <source>
        <strain evidence="3 4">AU10664</strain>
    </source>
</reference>
<evidence type="ECO:0000313" key="3">
    <source>
        <dbReference type="EMBL" id="ANN77997.1"/>
    </source>
</evidence>
<protein>
    <recommendedName>
        <fullName evidence="5">LacI family transcriptional regulator</fullName>
    </recommendedName>
</protein>
<dbReference type="Gene3D" id="3.40.190.10">
    <property type="entry name" value="Periplasmic binding protein-like II"/>
    <property type="match status" value="1"/>
</dbReference>
<dbReference type="KEGG" id="bfz:BAU07_13660"/>
<evidence type="ECO:0000256" key="1">
    <source>
        <dbReference type="ARBA" id="ARBA00006987"/>
    </source>
</evidence>
<dbReference type="SUPFAM" id="SSF53850">
    <property type="entry name" value="Periplasmic binding protein-like II"/>
    <property type="match status" value="1"/>
</dbReference>
<keyword evidence="4" id="KW-1185">Reference proteome</keyword>
<dbReference type="Pfam" id="PF03401">
    <property type="entry name" value="TctC"/>
    <property type="match status" value="1"/>
</dbReference>
<dbReference type="InterPro" id="IPR005064">
    <property type="entry name" value="BUG"/>
</dbReference>
<keyword evidence="2" id="KW-0732">Signal</keyword>
<dbReference type="PANTHER" id="PTHR42928">
    <property type="entry name" value="TRICARBOXYLATE-BINDING PROTEIN"/>
    <property type="match status" value="1"/>
</dbReference>
<dbReference type="OrthoDB" id="8859128at2"/>
<evidence type="ECO:0000256" key="2">
    <source>
        <dbReference type="SAM" id="SignalP"/>
    </source>
</evidence>
<dbReference type="EMBL" id="CP016172">
    <property type="protein sequence ID" value="ANN77997.1"/>
    <property type="molecule type" value="Genomic_DNA"/>
</dbReference>
<dbReference type="Proteomes" id="UP000091926">
    <property type="component" value="Chromosome"/>
</dbReference>